<dbReference type="InterPro" id="IPR007318">
    <property type="entry name" value="Phopholipid_MeTrfase"/>
</dbReference>
<evidence type="ECO:0000313" key="7">
    <source>
        <dbReference type="Proteomes" id="UP000184512"/>
    </source>
</evidence>
<dbReference type="Gene3D" id="1.20.120.1630">
    <property type="match status" value="1"/>
</dbReference>
<dbReference type="EMBL" id="FQZG01000009">
    <property type="protein sequence ID" value="SHI59252.1"/>
    <property type="molecule type" value="Genomic_DNA"/>
</dbReference>
<dbReference type="GO" id="GO:0032259">
    <property type="term" value="P:methylation"/>
    <property type="evidence" value="ECO:0007669"/>
    <property type="project" value="UniProtKB-KW"/>
</dbReference>
<evidence type="ECO:0000256" key="1">
    <source>
        <dbReference type="ARBA" id="ARBA00004127"/>
    </source>
</evidence>
<sequence length="209" mass="22337">MTALNGWIALALYLIGLGLAFGFRAVVHLRRNGDTGFRLKAGAAGSAQWWGKLLFAVALLLGLAGPVTQIVGIGRLTIPGGTIVEGIGLVLALLGMRTLLRAQREMGASWRVGVDPEEHTEMVTDGTFAMVRNPVFSGMAVSSVGLFLLAPTIASLTATVVLLAAIQVQVRAVEEPYLRAAHGDAYRDYAARVGRFVPRMGRTFRQPPR</sequence>
<dbReference type="Proteomes" id="UP000184512">
    <property type="component" value="Unassembled WGS sequence"/>
</dbReference>
<feature type="transmembrane region" description="Helical" evidence="5">
    <location>
        <begin position="140"/>
        <end position="166"/>
    </location>
</feature>
<dbReference type="GO" id="GO:0008168">
    <property type="term" value="F:methyltransferase activity"/>
    <property type="evidence" value="ECO:0007669"/>
    <property type="project" value="UniProtKB-KW"/>
</dbReference>
<dbReference type="InterPro" id="IPR052527">
    <property type="entry name" value="Metal_cation-efflux_comp"/>
</dbReference>
<feature type="transmembrane region" description="Helical" evidence="5">
    <location>
        <begin position="49"/>
        <end position="70"/>
    </location>
</feature>
<keyword evidence="3 5" id="KW-1133">Transmembrane helix</keyword>
<dbReference type="AlphaFoldDB" id="A0A1M6CE19"/>
<keyword evidence="6" id="KW-0489">Methyltransferase</keyword>
<feature type="transmembrane region" description="Helical" evidence="5">
    <location>
        <begin position="76"/>
        <end position="96"/>
    </location>
</feature>
<comment type="subcellular location">
    <subcellularLocation>
        <location evidence="1">Endomembrane system</location>
        <topology evidence="1">Multi-pass membrane protein</topology>
    </subcellularLocation>
</comment>
<keyword evidence="6" id="KW-0808">Transferase</keyword>
<name>A0A1M6CE19_9ACTN</name>
<dbReference type="STRING" id="1123357.SAMN02745244_00671"/>
<dbReference type="GO" id="GO:0012505">
    <property type="term" value="C:endomembrane system"/>
    <property type="evidence" value="ECO:0007669"/>
    <property type="project" value="UniProtKB-SubCell"/>
</dbReference>
<accession>A0A1M6CE19</accession>
<evidence type="ECO:0000256" key="3">
    <source>
        <dbReference type="ARBA" id="ARBA00022989"/>
    </source>
</evidence>
<proteinExistence type="predicted"/>
<reference evidence="6 7" key="1">
    <citation type="submission" date="2016-11" db="EMBL/GenBank/DDBJ databases">
        <authorList>
            <person name="Jaros S."/>
            <person name="Januszkiewicz K."/>
            <person name="Wedrychowicz H."/>
        </authorList>
    </citation>
    <scope>NUCLEOTIDE SEQUENCE [LARGE SCALE GENOMIC DNA]</scope>
    <source>
        <strain evidence="6 7">DSM 12906</strain>
    </source>
</reference>
<evidence type="ECO:0000256" key="4">
    <source>
        <dbReference type="ARBA" id="ARBA00023136"/>
    </source>
</evidence>
<feature type="transmembrane region" description="Helical" evidence="5">
    <location>
        <begin position="6"/>
        <end position="29"/>
    </location>
</feature>
<organism evidence="6 7">
    <name type="scientific">Tessaracoccus bendigoensis DSM 12906</name>
    <dbReference type="NCBI Taxonomy" id="1123357"/>
    <lineage>
        <taxon>Bacteria</taxon>
        <taxon>Bacillati</taxon>
        <taxon>Actinomycetota</taxon>
        <taxon>Actinomycetes</taxon>
        <taxon>Propionibacteriales</taxon>
        <taxon>Propionibacteriaceae</taxon>
        <taxon>Tessaracoccus</taxon>
    </lineage>
</organism>
<keyword evidence="4 5" id="KW-0472">Membrane</keyword>
<evidence type="ECO:0000256" key="2">
    <source>
        <dbReference type="ARBA" id="ARBA00022692"/>
    </source>
</evidence>
<dbReference type="PANTHER" id="PTHR43847">
    <property type="entry name" value="BLL3993 PROTEIN"/>
    <property type="match status" value="1"/>
</dbReference>
<evidence type="ECO:0000256" key="5">
    <source>
        <dbReference type="SAM" id="Phobius"/>
    </source>
</evidence>
<protein>
    <submittedName>
        <fullName evidence="6">Protein-S-isoprenylcysteine O-methyltransferase Ste14</fullName>
    </submittedName>
</protein>
<evidence type="ECO:0000313" key="6">
    <source>
        <dbReference type="EMBL" id="SHI59252.1"/>
    </source>
</evidence>
<gene>
    <name evidence="6" type="ORF">SAMN02745244_00671</name>
</gene>
<keyword evidence="7" id="KW-1185">Reference proteome</keyword>
<dbReference type="Pfam" id="PF04191">
    <property type="entry name" value="PEMT"/>
    <property type="match status" value="1"/>
</dbReference>
<dbReference type="RefSeq" id="WP_245787874.1">
    <property type="nucleotide sequence ID" value="NZ_FQZG01000009.1"/>
</dbReference>
<dbReference type="PANTHER" id="PTHR43847:SF1">
    <property type="entry name" value="BLL3993 PROTEIN"/>
    <property type="match status" value="1"/>
</dbReference>
<keyword evidence="2 5" id="KW-0812">Transmembrane</keyword>